<evidence type="ECO:0000313" key="2">
    <source>
        <dbReference type="WBParaSite" id="nRc.2.0.1.t04380-RA"/>
    </source>
</evidence>
<sequence length="116" mass="13874">MKQFLEETENYYSSIFLDDIYLSWLAYRLNITFTEFPKQAYDGSCLNDNSMKSHGQYEIHSKHDSIDEIAIFHQCDAPKMQTDLWRKLCQTFVINDTMVLKMHALYCDIWIEQILM</sequence>
<keyword evidence="1" id="KW-1185">Reference proteome</keyword>
<dbReference type="Proteomes" id="UP000887565">
    <property type="component" value="Unplaced"/>
</dbReference>
<name>A0A915HSJ4_ROMCU</name>
<proteinExistence type="predicted"/>
<protein>
    <submittedName>
        <fullName evidence="2">Uncharacterized protein</fullName>
    </submittedName>
</protein>
<accession>A0A915HSJ4</accession>
<dbReference type="WBParaSite" id="nRc.2.0.1.t04380-RA">
    <property type="protein sequence ID" value="nRc.2.0.1.t04380-RA"/>
    <property type="gene ID" value="nRc.2.0.1.g04380"/>
</dbReference>
<reference evidence="2" key="1">
    <citation type="submission" date="2022-11" db="UniProtKB">
        <authorList>
            <consortium name="WormBaseParasite"/>
        </authorList>
    </citation>
    <scope>IDENTIFICATION</scope>
</reference>
<organism evidence="1 2">
    <name type="scientific">Romanomermis culicivorax</name>
    <name type="common">Nematode worm</name>
    <dbReference type="NCBI Taxonomy" id="13658"/>
    <lineage>
        <taxon>Eukaryota</taxon>
        <taxon>Metazoa</taxon>
        <taxon>Ecdysozoa</taxon>
        <taxon>Nematoda</taxon>
        <taxon>Enoplea</taxon>
        <taxon>Dorylaimia</taxon>
        <taxon>Mermithida</taxon>
        <taxon>Mermithoidea</taxon>
        <taxon>Mermithidae</taxon>
        <taxon>Romanomermis</taxon>
    </lineage>
</organism>
<dbReference type="AlphaFoldDB" id="A0A915HSJ4"/>
<evidence type="ECO:0000313" key="1">
    <source>
        <dbReference type="Proteomes" id="UP000887565"/>
    </source>
</evidence>